<sequence length="344" mass="36808">MEIASSVIQMRAAHTSFTTTHTTERLEVWSGNAAALANGSAAANGTRVTISPQAAQSAGAESIAPDSEDTELDPQLRLMATMIEIITGRPLKLLRMAELRDPQTTVDNVSPGQANAAQPNAQGGGFEYSFSSTRTEYEYTQFQAEGVIRTRDGREIRFDVGFEMERSFTETLNIEVRGGQARLKDPLVLDFGGPGAALQDARFEFDLTADGNNELLPMLGGGRGFLAIDRDGNGRIDDGRELFGPTTGNGFAELAALDADRNGWIDAADPAFAKLRLWKPDTDGGGSLLTMAEAGIGALYLKNLSTPFELRNHANETLGVMRASSIYVAESGRVGTVSQIDLAV</sequence>
<dbReference type="Proteomes" id="UP000599523">
    <property type="component" value="Unassembled WGS sequence"/>
</dbReference>
<comment type="caution">
    <text evidence="2">The sequence shown here is derived from an EMBL/GenBank/DDBJ whole genome shotgun (WGS) entry which is preliminary data.</text>
</comment>
<feature type="compositionally biased region" description="Low complexity" evidence="1">
    <location>
        <begin position="111"/>
        <end position="121"/>
    </location>
</feature>
<accession>A0A972FE29</accession>
<dbReference type="PANTHER" id="PTHR39431:SF1">
    <property type="entry name" value="FRPA_C-RELATED PROTEIN"/>
    <property type="match status" value="1"/>
</dbReference>
<name>A0A972FE29_9RHOO</name>
<organism evidence="2 3">
    <name type="scientific">Azoarcus taiwanensis</name>
    <dbReference type="NCBI Taxonomy" id="666964"/>
    <lineage>
        <taxon>Bacteria</taxon>
        <taxon>Pseudomonadati</taxon>
        <taxon>Pseudomonadota</taxon>
        <taxon>Betaproteobacteria</taxon>
        <taxon>Rhodocyclales</taxon>
        <taxon>Zoogloeaceae</taxon>
        <taxon>Azoarcus</taxon>
    </lineage>
</organism>
<dbReference type="EMBL" id="WTVM01000064">
    <property type="protein sequence ID" value="NMG03617.1"/>
    <property type="molecule type" value="Genomic_DNA"/>
</dbReference>
<dbReference type="AlphaFoldDB" id="A0A972FE29"/>
<dbReference type="RefSeq" id="WP_168988331.1">
    <property type="nucleotide sequence ID" value="NZ_CAWPHM010000291.1"/>
</dbReference>
<reference evidence="2" key="1">
    <citation type="submission" date="2019-12" db="EMBL/GenBank/DDBJ databases">
        <title>Comparative genomics gives insights into the taxonomy of the Azoarcus-Aromatoleum group and reveals separate origins of nif in the plant-associated Azoarcus and non-plant-associated Aromatoleum sub-groups.</title>
        <authorList>
            <person name="Lafos M."/>
            <person name="Maluk M."/>
            <person name="Batista M."/>
            <person name="Junghare M."/>
            <person name="Carmona M."/>
            <person name="Faoro H."/>
            <person name="Cruz L.M."/>
            <person name="Battistoni F."/>
            <person name="De Souza E."/>
            <person name="Pedrosa F."/>
            <person name="Chen W.-M."/>
            <person name="Poole P.S."/>
            <person name="Dixon R.A."/>
            <person name="James E.K."/>
        </authorList>
    </citation>
    <scope>NUCLEOTIDE SEQUENCE</scope>
    <source>
        <strain evidence="2">NSC3</strain>
    </source>
</reference>
<keyword evidence="3" id="KW-1185">Reference proteome</keyword>
<gene>
    <name evidence="2" type="ORF">GPA21_11620</name>
</gene>
<dbReference type="PANTHER" id="PTHR39431">
    <property type="entry name" value="FRPA/C-RELATED PROTEIN"/>
    <property type="match status" value="1"/>
</dbReference>
<evidence type="ECO:0000313" key="3">
    <source>
        <dbReference type="Proteomes" id="UP000599523"/>
    </source>
</evidence>
<protein>
    <recommendedName>
        <fullName evidence="4">VCBS repeat-containing protein</fullName>
    </recommendedName>
</protein>
<evidence type="ECO:0000313" key="2">
    <source>
        <dbReference type="EMBL" id="NMG03617.1"/>
    </source>
</evidence>
<evidence type="ECO:0008006" key="4">
    <source>
        <dbReference type="Google" id="ProtNLM"/>
    </source>
</evidence>
<evidence type="ECO:0000256" key="1">
    <source>
        <dbReference type="SAM" id="MobiDB-lite"/>
    </source>
</evidence>
<proteinExistence type="predicted"/>
<feature type="region of interest" description="Disordered" evidence="1">
    <location>
        <begin position="104"/>
        <end position="124"/>
    </location>
</feature>